<evidence type="ECO:0000256" key="3">
    <source>
        <dbReference type="ARBA" id="ARBA00005745"/>
    </source>
</evidence>
<evidence type="ECO:0000256" key="11">
    <source>
        <dbReference type="RuleBase" id="RU003923"/>
    </source>
</evidence>
<comment type="subcellular location">
    <subcellularLocation>
        <location evidence="2">Cell inner membrane</location>
        <topology evidence="2">Multi-pass membrane protein</topology>
    </subcellularLocation>
    <subcellularLocation>
        <location evidence="11">Cell membrane</location>
        <topology evidence="11">Multi-pass membrane protein</topology>
    </subcellularLocation>
</comment>
<dbReference type="PROSITE" id="PS00874">
    <property type="entry name" value="T2SP_F"/>
    <property type="match status" value="1"/>
</dbReference>
<dbReference type="PANTHER" id="PTHR30012:SF0">
    <property type="entry name" value="TYPE II SECRETION SYSTEM PROTEIN F-RELATED"/>
    <property type="match status" value="1"/>
</dbReference>
<reference evidence="15 16" key="1">
    <citation type="submission" date="2020-02" db="EMBL/GenBank/DDBJ databases">
        <title>Draft genome sequence of Limisphaera ngatamarikiensis NGM72.4T, a thermophilic Verrucomicrobia grouped in subdivision 3.</title>
        <authorList>
            <person name="Carere C.R."/>
            <person name="Steen J."/>
            <person name="Hugenholtz P."/>
            <person name="Stott M.B."/>
        </authorList>
    </citation>
    <scope>NUCLEOTIDE SEQUENCE [LARGE SCALE GENOMIC DNA]</scope>
    <source>
        <strain evidence="15 16">NGM72.4</strain>
    </source>
</reference>
<dbReference type="InterPro" id="IPR003004">
    <property type="entry name" value="GspF/PilC"/>
</dbReference>
<keyword evidence="8 13" id="KW-1133">Transmembrane helix</keyword>
<feature type="transmembrane region" description="Helical" evidence="13">
    <location>
        <begin position="404"/>
        <end position="425"/>
    </location>
</feature>
<keyword evidence="6" id="KW-0997">Cell inner membrane</keyword>
<evidence type="ECO:0000256" key="4">
    <source>
        <dbReference type="ARBA" id="ARBA00022448"/>
    </source>
</evidence>
<dbReference type="Gene3D" id="1.20.81.30">
    <property type="entry name" value="Type II secretion system (T2SS), domain F"/>
    <property type="match status" value="2"/>
</dbReference>
<evidence type="ECO:0000256" key="8">
    <source>
        <dbReference type="ARBA" id="ARBA00022989"/>
    </source>
</evidence>
<sequence>MARFQYKALQADGRVVEGELEAGGRQEAFHQIESRGLRPIRLVQQTDGTNGRAQLRSKGNGHSRPEPAAAASAARPASWRLPWSRSRKVSARALENFTRLLSSLLAAGVPLSRALVILQKETAHPAAREKWKEIHDRVVDGMSLADAMAQLPDVFPRVYVAMVEAGETGGFLDLVLAQIADFQSREKEMRARLMSALLYPAILLLLALGVLVFLLVYFIPRFTTLFAGFGGQLPALTRAIVAVSDVVRSYGVLVLGVGVVTGVMLRQWLVSPAGRRMWEGFILKVPVLGRLVAQYAMARFCRMLGTLLAAGVPLIQGLQVARRSLGNQILVDAVAGSIDRVKEGQGLGNSLRDCPMLFPGSVLEMITVAEESGRLDQELTRIANTTEADLDRQLKLAVSMAEPLMLFFIAGFIGIIFIGMVLPIFSLQDYIR</sequence>
<feature type="compositionally biased region" description="Polar residues" evidence="12">
    <location>
        <begin position="43"/>
        <end position="52"/>
    </location>
</feature>
<proteinExistence type="inferred from homology"/>
<dbReference type="GO" id="GO:0005886">
    <property type="term" value="C:plasma membrane"/>
    <property type="evidence" value="ECO:0007669"/>
    <property type="project" value="UniProtKB-SubCell"/>
</dbReference>
<dbReference type="AlphaFoldDB" id="A0A6M1RH69"/>
<evidence type="ECO:0000256" key="7">
    <source>
        <dbReference type="ARBA" id="ARBA00022692"/>
    </source>
</evidence>
<gene>
    <name evidence="15" type="ORF">G4L39_08350</name>
</gene>
<feature type="region of interest" description="Disordered" evidence="12">
    <location>
        <begin position="40"/>
        <end position="75"/>
    </location>
</feature>
<evidence type="ECO:0000313" key="16">
    <source>
        <dbReference type="Proteomes" id="UP000477311"/>
    </source>
</evidence>
<evidence type="ECO:0000256" key="1">
    <source>
        <dbReference type="ARBA" id="ARBA00002684"/>
    </source>
</evidence>
<keyword evidence="9 13" id="KW-0472">Membrane</keyword>
<dbReference type="Pfam" id="PF00482">
    <property type="entry name" value="T2SSF"/>
    <property type="match status" value="2"/>
</dbReference>
<evidence type="ECO:0000259" key="14">
    <source>
        <dbReference type="Pfam" id="PF00482"/>
    </source>
</evidence>
<feature type="compositionally biased region" description="Low complexity" evidence="12">
    <location>
        <begin position="66"/>
        <end position="75"/>
    </location>
</feature>
<evidence type="ECO:0000256" key="13">
    <source>
        <dbReference type="SAM" id="Phobius"/>
    </source>
</evidence>
<name>A0A6M1RH69_9BACT</name>
<dbReference type="EMBL" id="JAAKYA010000053">
    <property type="protein sequence ID" value="NGO39408.1"/>
    <property type="molecule type" value="Genomic_DNA"/>
</dbReference>
<feature type="transmembrane region" description="Helical" evidence="13">
    <location>
        <begin position="250"/>
        <end position="269"/>
    </location>
</feature>
<evidence type="ECO:0000256" key="6">
    <source>
        <dbReference type="ARBA" id="ARBA00022519"/>
    </source>
</evidence>
<evidence type="ECO:0000313" key="15">
    <source>
        <dbReference type="EMBL" id="NGO39408.1"/>
    </source>
</evidence>
<evidence type="ECO:0000256" key="9">
    <source>
        <dbReference type="ARBA" id="ARBA00023136"/>
    </source>
</evidence>
<keyword evidence="4 11" id="KW-0813">Transport</keyword>
<evidence type="ECO:0000256" key="5">
    <source>
        <dbReference type="ARBA" id="ARBA00022475"/>
    </source>
</evidence>
<dbReference type="InterPro" id="IPR001992">
    <property type="entry name" value="T2SS_GspF/T4SS_PilC_CS"/>
</dbReference>
<feature type="domain" description="Type II secretion system protein GspF" evidence="14">
    <location>
        <begin position="300"/>
        <end position="423"/>
    </location>
</feature>
<feature type="transmembrane region" description="Helical" evidence="13">
    <location>
        <begin position="197"/>
        <end position="219"/>
    </location>
</feature>
<accession>A0A6M1RH69</accession>
<evidence type="ECO:0000256" key="2">
    <source>
        <dbReference type="ARBA" id="ARBA00004429"/>
    </source>
</evidence>
<dbReference type="GO" id="GO:0009306">
    <property type="term" value="P:protein secretion"/>
    <property type="evidence" value="ECO:0007669"/>
    <property type="project" value="InterPro"/>
</dbReference>
<dbReference type="PRINTS" id="PR00812">
    <property type="entry name" value="BCTERIALGSPF"/>
</dbReference>
<dbReference type="RefSeq" id="WP_165107408.1">
    <property type="nucleotide sequence ID" value="NZ_JAAKYA010000053.1"/>
</dbReference>
<dbReference type="InterPro" id="IPR042094">
    <property type="entry name" value="T2SS_GspF_sf"/>
</dbReference>
<comment type="similarity">
    <text evidence="3 11">Belongs to the GSP F family.</text>
</comment>
<keyword evidence="7 11" id="KW-0812">Transmembrane</keyword>
<comment type="function">
    <text evidence="1">Component of the type II secretion system inner membrane complex required for the energy-dependent secretion of extracellular factors such as proteases and toxins from the periplasm.</text>
</comment>
<comment type="caution">
    <text evidence="15">The sequence shown here is derived from an EMBL/GenBank/DDBJ whole genome shotgun (WGS) entry which is preliminary data.</text>
</comment>
<protein>
    <recommendedName>
        <fullName evidence="10">General secretion pathway protein F</fullName>
    </recommendedName>
</protein>
<evidence type="ECO:0000256" key="12">
    <source>
        <dbReference type="SAM" id="MobiDB-lite"/>
    </source>
</evidence>
<evidence type="ECO:0000256" key="10">
    <source>
        <dbReference type="ARBA" id="ARBA00030750"/>
    </source>
</evidence>
<keyword evidence="5" id="KW-1003">Cell membrane</keyword>
<dbReference type="InterPro" id="IPR018076">
    <property type="entry name" value="T2SS_GspF_dom"/>
</dbReference>
<dbReference type="PANTHER" id="PTHR30012">
    <property type="entry name" value="GENERAL SECRETION PATHWAY PROTEIN"/>
    <property type="match status" value="1"/>
</dbReference>
<keyword evidence="16" id="KW-1185">Reference proteome</keyword>
<organism evidence="15 16">
    <name type="scientific">Limisphaera ngatamarikiensis</name>
    <dbReference type="NCBI Taxonomy" id="1324935"/>
    <lineage>
        <taxon>Bacteria</taxon>
        <taxon>Pseudomonadati</taxon>
        <taxon>Verrucomicrobiota</taxon>
        <taxon>Verrucomicrobiia</taxon>
        <taxon>Limisphaerales</taxon>
        <taxon>Limisphaeraceae</taxon>
        <taxon>Limisphaera</taxon>
    </lineage>
</organism>
<dbReference type="Proteomes" id="UP000477311">
    <property type="component" value="Unassembled WGS sequence"/>
</dbReference>
<feature type="domain" description="Type II secretion system protein GspF" evidence="14">
    <location>
        <begin position="97"/>
        <end position="220"/>
    </location>
</feature>
<dbReference type="FunFam" id="1.20.81.30:FF:000001">
    <property type="entry name" value="Type II secretion system protein F"/>
    <property type="match status" value="2"/>
</dbReference>